<dbReference type="Gene3D" id="3.30.450.40">
    <property type="match status" value="1"/>
</dbReference>
<evidence type="ECO:0000256" key="6">
    <source>
        <dbReference type="ARBA" id="ARBA00022777"/>
    </source>
</evidence>
<dbReference type="InterPro" id="IPR011495">
    <property type="entry name" value="Sig_transdc_His_kin_sub2_dim/P"/>
</dbReference>
<evidence type="ECO:0000256" key="1">
    <source>
        <dbReference type="ARBA" id="ARBA00000085"/>
    </source>
</evidence>
<proteinExistence type="predicted"/>
<evidence type="ECO:0000259" key="9">
    <source>
        <dbReference type="SMART" id="SM00387"/>
    </source>
</evidence>
<feature type="domain" description="Signal transduction histidine kinase HWE region" evidence="10">
    <location>
        <begin position="173"/>
        <end position="262"/>
    </location>
</feature>
<dbReference type="SMART" id="SM00065">
    <property type="entry name" value="GAF"/>
    <property type="match status" value="1"/>
</dbReference>
<evidence type="ECO:0000259" key="10">
    <source>
        <dbReference type="SMART" id="SM00911"/>
    </source>
</evidence>
<evidence type="ECO:0000313" key="12">
    <source>
        <dbReference type="Proteomes" id="UP000786693"/>
    </source>
</evidence>
<dbReference type="EC" id="2.7.13.3" evidence="2"/>
<gene>
    <name evidence="11" type="ORF">JANAI62_27180</name>
</gene>
<dbReference type="InterPro" id="IPR036890">
    <property type="entry name" value="HATPase_C_sf"/>
</dbReference>
<dbReference type="Gene3D" id="3.30.565.10">
    <property type="entry name" value="Histidine kinase-like ATPase, C-terminal domain"/>
    <property type="match status" value="1"/>
</dbReference>
<evidence type="ECO:0000256" key="2">
    <source>
        <dbReference type="ARBA" id="ARBA00012438"/>
    </source>
</evidence>
<keyword evidence="4" id="KW-0808">Transferase</keyword>
<dbReference type="Proteomes" id="UP000786693">
    <property type="component" value="Unassembled WGS sequence"/>
</dbReference>
<feature type="domain" description="Histidine kinase/HSP90-like ATPase" evidence="9">
    <location>
        <begin position="268"/>
        <end position="369"/>
    </location>
</feature>
<evidence type="ECO:0000256" key="7">
    <source>
        <dbReference type="ARBA" id="ARBA00022840"/>
    </source>
</evidence>
<evidence type="ECO:0000256" key="3">
    <source>
        <dbReference type="ARBA" id="ARBA00022553"/>
    </source>
</evidence>
<keyword evidence="12" id="KW-1185">Reference proteome</keyword>
<evidence type="ECO:0000259" key="8">
    <source>
        <dbReference type="SMART" id="SM00065"/>
    </source>
</evidence>
<dbReference type="Pfam" id="PF07568">
    <property type="entry name" value="HisKA_2"/>
    <property type="match status" value="1"/>
</dbReference>
<keyword evidence="5" id="KW-0547">Nucleotide-binding</keyword>
<dbReference type="SMART" id="SM00387">
    <property type="entry name" value="HATPase_c"/>
    <property type="match status" value="1"/>
</dbReference>
<dbReference type="SUPFAM" id="SSF55874">
    <property type="entry name" value="ATPase domain of HSP90 chaperone/DNA topoisomerase II/histidine kinase"/>
    <property type="match status" value="1"/>
</dbReference>
<dbReference type="EMBL" id="BPFH01000005">
    <property type="protein sequence ID" value="GIT96095.1"/>
    <property type="molecule type" value="Genomic_DNA"/>
</dbReference>
<dbReference type="Pfam" id="PF02518">
    <property type="entry name" value="HATPase_c"/>
    <property type="match status" value="1"/>
</dbReference>
<dbReference type="RefSeq" id="WP_220749601.1">
    <property type="nucleotide sequence ID" value="NZ_BPFH01000005.1"/>
</dbReference>
<sequence>MLASKPVNQSERLAAIRQYGLGERVHAGQMTNLVELASQITDCPIALVSIVHEDCQRFEAACGLAVTHTGLEASICSHAILQQDILEIEDLRADPRTADNPLVLDKKDPLQFYAGAQIVTSDGVMLGSLCVMDRTPRRLSDSQRRGLRTLADQAMRMLELHDAMRAADTLRKEADHRVKNSLTGIAALARMSAATASSEETRSALEQVQNRIQATAKLHGQLYRQSHGGEGLMSVPEYLEDILSSLRDLSPDDVSLTWDIAPLALRSQAVGAIGLIVNEMVTNAFKHGFADAQPGTVTLVGRRDGRHTYELICRDDGLGSGASEEEGTGLGSQLMRATAVQLGGQISCGPRSDGPGYEARVTFAVTSEGV</sequence>
<dbReference type="InterPro" id="IPR003018">
    <property type="entry name" value="GAF"/>
</dbReference>
<accession>A0ABQ4NNV6</accession>
<evidence type="ECO:0000256" key="4">
    <source>
        <dbReference type="ARBA" id="ARBA00022679"/>
    </source>
</evidence>
<dbReference type="SUPFAM" id="SSF55781">
    <property type="entry name" value="GAF domain-like"/>
    <property type="match status" value="1"/>
</dbReference>
<keyword evidence="6 11" id="KW-0418">Kinase</keyword>
<dbReference type="PANTHER" id="PTHR43102:SF2">
    <property type="entry name" value="GAF DOMAIN-CONTAINING PROTEIN"/>
    <property type="match status" value="1"/>
</dbReference>
<keyword evidence="3" id="KW-0597">Phosphoprotein</keyword>
<dbReference type="Pfam" id="PF01590">
    <property type="entry name" value="GAF"/>
    <property type="match status" value="1"/>
</dbReference>
<dbReference type="InterPro" id="IPR003594">
    <property type="entry name" value="HATPase_dom"/>
</dbReference>
<organism evidence="11 12">
    <name type="scientific">Jannaschia pagri</name>
    <dbReference type="NCBI Taxonomy" id="2829797"/>
    <lineage>
        <taxon>Bacteria</taxon>
        <taxon>Pseudomonadati</taxon>
        <taxon>Pseudomonadota</taxon>
        <taxon>Alphaproteobacteria</taxon>
        <taxon>Rhodobacterales</taxon>
        <taxon>Roseobacteraceae</taxon>
        <taxon>Jannaschia</taxon>
    </lineage>
</organism>
<evidence type="ECO:0000313" key="11">
    <source>
        <dbReference type="EMBL" id="GIT96095.1"/>
    </source>
</evidence>
<dbReference type="InterPro" id="IPR011102">
    <property type="entry name" value="Sig_transdc_His_kinase_HWE"/>
</dbReference>
<comment type="catalytic activity">
    <reaction evidence="1">
        <text>ATP + protein L-histidine = ADP + protein N-phospho-L-histidine.</text>
        <dbReference type="EC" id="2.7.13.3"/>
    </reaction>
</comment>
<dbReference type="PANTHER" id="PTHR43102">
    <property type="entry name" value="SLR1143 PROTEIN"/>
    <property type="match status" value="1"/>
</dbReference>
<comment type="caution">
    <text evidence="11">The sequence shown here is derived from an EMBL/GenBank/DDBJ whole genome shotgun (WGS) entry which is preliminary data.</text>
</comment>
<dbReference type="GO" id="GO:0016301">
    <property type="term" value="F:kinase activity"/>
    <property type="evidence" value="ECO:0007669"/>
    <property type="project" value="UniProtKB-KW"/>
</dbReference>
<reference evidence="11 12" key="1">
    <citation type="submission" date="2021-05" db="EMBL/GenBank/DDBJ databases">
        <title>Bacteria Genome sequencing.</title>
        <authorList>
            <person name="Takabe Y."/>
            <person name="Nakajima Y."/>
            <person name="Suzuki S."/>
            <person name="Shiozaki T."/>
        </authorList>
    </citation>
    <scope>NUCLEOTIDE SEQUENCE [LARGE SCALE GENOMIC DNA]</scope>
    <source>
        <strain evidence="11 12">AI_62</strain>
    </source>
</reference>
<feature type="domain" description="GAF" evidence="8">
    <location>
        <begin position="25"/>
        <end position="168"/>
    </location>
</feature>
<keyword evidence="7" id="KW-0067">ATP-binding</keyword>
<protein>
    <recommendedName>
        <fullName evidence="2">histidine kinase</fullName>
        <ecNumber evidence="2">2.7.13.3</ecNumber>
    </recommendedName>
</protein>
<dbReference type="SMART" id="SM00911">
    <property type="entry name" value="HWE_HK"/>
    <property type="match status" value="1"/>
</dbReference>
<dbReference type="InterPro" id="IPR029016">
    <property type="entry name" value="GAF-like_dom_sf"/>
</dbReference>
<name>A0ABQ4NNV6_9RHOB</name>
<evidence type="ECO:0000256" key="5">
    <source>
        <dbReference type="ARBA" id="ARBA00022741"/>
    </source>
</evidence>